<protein>
    <recommendedName>
        <fullName evidence="4">F-box domain-containing protein</fullName>
    </recommendedName>
</protein>
<name>A0A3E2GXE2_SCYLI</name>
<gene>
    <name evidence="2" type="ORF">B7463_g10531</name>
</gene>
<dbReference type="EMBL" id="NCSJ02000303">
    <property type="protein sequence ID" value="RFU25806.1"/>
    <property type="molecule type" value="Genomic_DNA"/>
</dbReference>
<dbReference type="OrthoDB" id="3594500at2759"/>
<feature type="non-terminal residue" evidence="2">
    <location>
        <position position="630"/>
    </location>
</feature>
<sequence length="630" mass="71056">MATICDRDVSNPLLLSEIVGMVVDNVHMVPDLLSCACVNSTWSLVALKKLYKGSLNDMQFRTPDIGSLNCLFVASRARFGRNMGFVKHLLLSPENPAVDEVAHPNQRLQCIEKCRAMRHRQSAELLLRPQGESLTSLTIPFEIEGQDWSLISDLLLPRTAEFLAIDDCYTGLLMASSIYPQELISPNDKFSNLKALTIYKSESSGDIDELCQLLKSCDLQFFHLEEPGGSHSLTQSDIAKLLPCLRRQENLKALALTIPHCAPLLESASTTLTSEEQGVLWPRLKMLHLGVADQHWLEQIPKFKKLQILTLQKFVPETSTISQNSIEKIAKCRHLRAIDVAFHELDYVEALLDIAHDCPLLQKFIVRQLGSGVEPEIAEELCIGLLHSLPRLEYLELNLRFRINGARFQDFARRCPRLTVLALPRARLCLSLALLTKAHPFWQLEIMHFAEIFFEDPRRLMQGDKIQAIATEWRRVFPKLRGIPCPADVYSSYMQEDDLNEESGDRAGVSADEEMSDLSEGSGDWDSVSSDEEMADLSEESEGDSASVGADEDMSPSEPGLDFNDYDSDWFILRAKLWKVLGYGKDMAIHDKIQNMWQKNLEIETIDWPVVPLEAFSDPDGHSTTAKCLR</sequence>
<dbReference type="OMA" id="HHISPAH"/>
<feature type="region of interest" description="Disordered" evidence="1">
    <location>
        <begin position="501"/>
        <end position="560"/>
    </location>
</feature>
<dbReference type="AlphaFoldDB" id="A0A3E2GXE2"/>
<dbReference type="Gene3D" id="3.80.10.10">
    <property type="entry name" value="Ribonuclease Inhibitor"/>
    <property type="match status" value="1"/>
</dbReference>
<dbReference type="Proteomes" id="UP000258309">
    <property type="component" value="Unassembled WGS sequence"/>
</dbReference>
<feature type="compositionally biased region" description="Acidic residues" evidence="1">
    <location>
        <begin position="529"/>
        <end position="543"/>
    </location>
</feature>
<evidence type="ECO:0000313" key="2">
    <source>
        <dbReference type="EMBL" id="RFU25806.1"/>
    </source>
</evidence>
<feature type="non-terminal residue" evidence="2">
    <location>
        <position position="1"/>
    </location>
</feature>
<proteinExistence type="predicted"/>
<accession>A0A3E2GXE2</accession>
<comment type="caution">
    <text evidence="2">The sequence shown here is derived from an EMBL/GenBank/DDBJ whole genome shotgun (WGS) entry which is preliminary data.</text>
</comment>
<organism evidence="2 3">
    <name type="scientific">Scytalidium lignicola</name>
    <name type="common">Hyphomycete</name>
    <dbReference type="NCBI Taxonomy" id="5539"/>
    <lineage>
        <taxon>Eukaryota</taxon>
        <taxon>Fungi</taxon>
        <taxon>Dikarya</taxon>
        <taxon>Ascomycota</taxon>
        <taxon>Pezizomycotina</taxon>
        <taxon>Leotiomycetes</taxon>
        <taxon>Leotiomycetes incertae sedis</taxon>
        <taxon>Scytalidium</taxon>
    </lineage>
</organism>
<dbReference type="InterPro" id="IPR032675">
    <property type="entry name" value="LRR_dom_sf"/>
</dbReference>
<keyword evidence="3" id="KW-1185">Reference proteome</keyword>
<evidence type="ECO:0000256" key="1">
    <source>
        <dbReference type="SAM" id="MobiDB-lite"/>
    </source>
</evidence>
<dbReference type="STRING" id="5539.A0A3E2GXE2"/>
<evidence type="ECO:0008006" key="4">
    <source>
        <dbReference type="Google" id="ProtNLM"/>
    </source>
</evidence>
<dbReference type="SUPFAM" id="SSF52047">
    <property type="entry name" value="RNI-like"/>
    <property type="match status" value="1"/>
</dbReference>
<evidence type="ECO:0000313" key="3">
    <source>
        <dbReference type="Proteomes" id="UP000258309"/>
    </source>
</evidence>
<reference evidence="2 3" key="1">
    <citation type="submission" date="2018-05" db="EMBL/GenBank/DDBJ databases">
        <title>Draft genome sequence of Scytalidium lignicola DSM 105466, a ubiquitous saprotrophic fungus.</title>
        <authorList>
            <person name="Buettner E."/>
            <person name="Gebauer A.M."/>
            <person name="Hofrichter M."/>
            <person name="Liers C."/>
            <person name="Kellner H."/>
        </authorList>
    </citation>
    <scope>NUCLEOTIDE SEQUENCE [LARGE SCALE GENOMIC DNA]</scope>
    <source>
        <strain evidence="2 3">DSM 105466</strain>
    </source>
</reference>